<organism evidence="6">
    <name type="scientific">uncultured bacterium esnapd2</name>
    <dbReference type="NCBI Taxonomy" id="1366601"/>
    <lineage>
        <taxon>Bacteria</taxon>
        <taxon>environmental samples</taxon>
    </lineage>
</organism>
<dbReference type="AlphaFoldDB" id="S5TK83"/>
<dbReference type="CDD" id="cd05466">
    <property type="entry name" value="PBP2_LTTR_substrate"/>
    <property type="match status" value="1"/>
</dbReference>
<evidence type="ECO:0000259" key="5">
    <source>
        <dbReference type="PROSITE" id="PS50931"/>
    </source>
</evidence>
<dbReference type="InterPro" id="IPR036388">
    <property type="entry name" value="WH-like_DNA-bd_sf"/>
</dbReference>
<keyword evidence="2" id="KW-0805">Transcription regulation</keyword>
<evidence type="ECO:0000313" key="6">
    <source>
        <dbReference type="EMBL" id="AGS49295.1"/>
    </source>
</evidence>
<dbReference type="GO" id="GO:0003700">
    <property type="term" value="F:DNA-binding transcription factor activity"/>
    <property type="evidence" value="ECO:0007669"/>
    <property type="project" value="InterPro"/>
</dbReference>
<comment type="similarity">
    <text evidence="1">Belongs to the LysR transcriptional regulatory family.</text>
</comment>
<evidence type="ECO:0000256" key="1">
    <source>
        <dbReference type="ARBA" id="ARBA00009437"/>
    </source>
</evidence>
<dbReference type="SUPFAM" id="SSF53850">
    <property type="entry name" value="Periplasmic binding protein-like II"/>
    <property type="match status" value="1"/>
</dbReference>
<evidence type="ECO:0000256" key="3">
    <source>
        <dbReference type="ARBA" id="ARBA00023125"/>
    </source>
</evidence>
<dbReference type="PRINTS" id="PR00039">
    <property type="entry name" value="HTHLYSR"/>
</dbReference>
<protein>
    <submittedName>
        <fullName evidence="6">Transcriptional regulator, LysR family</fullName>
    </submittedName>
</protein>
<reference evidence="6" key="1">
    <citation type="journal article" date="2013" name="Proc. Natl. Acad. Sci. U.S.A.">
        <title>Mapping gene clusters within arrayed metagenomic libraries to expand the structural diversity of biomedically relevant natural products.</title>
        <authorList>
            <person name="Owen J.G."/>
            <person name="Reddy B.V."/>
            <person name="Ternei M.A."/>
            <person name="Charlop-Powers Z."/>
            <person name="Calle P.Y."/>
            <person name="Kim J.H."/>
            <person name="Brady S.F."/>
        </authorList>
    </citation>
    <scope>NUCLEOTIDE SEQUENCE</scope>
</reference>
<dbReference type="FunFam" id="1.10.10.10:FF:000001">
    <property type="entry name" value="LysR family transcriptional regulator"/>
    <property type="match status" value="1"/>
</dbReference>
<dbReference type="InterPro" id="IPR000847">
    <property type="entry name" value="LysR_HTH_N"/>
</dbReference>
<proteinExistence type="inferred from homology"/>
<dbReference type="InterPro" id="IPR005119">
    <property type="entry name" value="LysR_subst-bd"/>
</dbReference>
<dbReference type="InterPro" id="IPR036390">
    <property type="entry name" value="WH_DNA-bd_sf"/>
</dbReference>
<dbReference type="PANTHER" id="PTHR30346:SF0">
    <property type="entry name" value="HCA OPERON TRANSCRIPTIONAL ACTIVATOR HCAR"/>
    <property type="match status" value="1"/>
</dbReference>
<dbReference type="PROSITE" id="PS50931">
    <property type="entry name" value="HTH_LYSR"/>
    <property type="match status" value="1"/>
</dbReference>
<keyword evidence="3" id="KW-0238">DNA-binding</keyword>
<name>S5TK83_9BACT</name>
<dbReference type="SUPFAM" id="SSF46785">
    <property type="entry name" value="Winged helix' DNA-binding domain"/>
    <property type="match status" value="1"/>
</dbReference>
<dbReference type="Gene3D" id="3.40.190.10">
    <property type="entry name" value="Periplasmic binding protein-like II"/>
    <property type="match status" value="2"/>
</dbReference>
<sequence length="336" mass="37495">MPVKQTTRSPPQRTIVVYDEPVGDLDLAAIRAFVAVADFGHFGEAAAELGITQQAVSRRIAKLEADFGTVLLSRLRSGTTLSKEGAAFLPYARTLLTVADQTADMLRSKRLPLRVDVLDTRVASTDLVRGFHRTAPDLALEITTSTGLRAARETLKAGTVDAALARVVGSLEQDGITAIPACLEAAEVMVNARHPLAKMPRIPMRELSGRQIWMPGNVHGSEWADFHDRLGEEFDLRIDTRGPNFGWEDFVHRFGESTDIVGIVGEQCRLPAHPRVVRIPITRPRPCYLWSLLWHRRRPHSALPQLISYVRRTYRPPRREDVWLPPADWTQVVTPA</sequence>
<dbReference type="GO" id="GO:0003677">
    <property type="term" value="F:DNA binding"/>
    <property type="evidence" value="ECO:0007669"/>
    <property type="project" value="UniProtKB-KW"/>
</dbReference>
<dbReference type="GO" id="GO:0032993">
    <property type="term" value="C:protein-DNA complex"/>
    <property type="evidence" value="ECO:0007669"/>
    <property type="project" value="TreeGrafter"/>
</dbReference>
<accession>S5TK83</accession>
<evidence type="ECO:0000256" key="2">
    <source>
        <dbReference type="ARBA" id="ARBA00023015"/>
    </source>
</evidence>
<keyword evidence="4" id="KW-0804">Transcription</keyword>
<dbReference type="Gene3D" id="1.10.10.10">
    <property type="entry name" value="Winged helix-like DNA-binding domain superfamily/Winged helix DNA-binding domain"/>
    <property type="match status" value="1"/>
</dbReference>
<dbReference type="Pfam" id="PF00126">
    <property type="entry name" value="HTH_1"/>
    <property type="match status" value="1"/>
</dbReference>
<dbReference type="EMBL" id="KF264539">
    <property type="protein sequence ID" value="AGS49295.1"/>
    <property type="molecule type" value="Genomic_DNA"/>
</dbReference>
<evidence type="ECO:0000256" key="4">
    <source>
        <dbReference type="ARBA" id="ARBA00023163"/>
    </source>
</evidence>
<dbReference type="Pfam" id="PF03466">
    <property type="entry name" value="LysR_substrate"/>
    <property type="match status" value="1"/>
</dbReference>
<feature type="domain" description="HTH lysR-type" evidence="5">
    <location>
        <begin position="25"/>
        <end position="82"/>
    </location>
</feature>
<dbReference type="PANTHER" id="PTHR30346">
    <property type="entry name" value="TRANSCRIPTIONAL DUAL REGULATOR HCAR-RELATED"/>
    <property type="match status" value="1"/>
</dbReference>